<dbReference type="WBParaSite" id="scaffold9392_cov149.g13907">
    <property type="protein sequence ID" value="scaffold9392_cov149.g13907"/>
    <property type="gene ID" value="scaffold9392_cov149.g13907"/>
</dbReference>
<name>A0A915NE61_MELJA</name>
<dbReference type="GO" id="GO:1901190">
    <property type="term" value="P:regulation of formation of translation initiation ternary complex"/>
    <property type="evidence" value="ECO:0007669"/>
    <property type="project" value="TreeGrafter"/>
</dbReference>
<keyword evidence="3" id="KW-1185">Reference proteome</keyword>
<dbReference type="GO" id="GO:0034518">
    <property type="term" value="C:RNA cap binding complex"/>
    <property type="evidence" value="ECO:0007669"/>
    <property type="project" value="TreeGrafter"/>
</dbReference>
<dbReference type="PANTHER" id="PTHR20849">
    <property type="entry name" value="EUKARYOTIC TRANSLATION INITIATION FACTOR 4E-BINDING PROTEIN MEXTLI"/>
    <property type="match status" value="1"/>
</dbReference>
<evidence type="ECO:0000259" key="2">
    <source>
        <dbReference type="Pfam" id="PF00013"/>
    </source>
</evidence>
<dbReference type="Proteomes" id="UP000887561">
    <property type="component" value="Unplaced"/>
</dbReference>
<dbReference type="Pfam" id="PF00013">
    <property type="entry name" value="KH_1"/>
    <property type="match status" value="1"/>
</dbReference>
<reference evidence="4" key="1">
    <citation type="submission" date="2022-11" db="UniProtKB">
        <authorList>
            <consortium name="WormBaseParasite"/>
        </authorList>
    </citation>
    <scope>IDENTIFICATION</scope>
</reference>
<organism evidence="3 4">
    <name type="scientific">Meloidogyne javanica</name>
    <name type="common">Root-knot nematode worm</name>
    <dbReference type="NCBI Taxonomy" id="6303"/>
    <lineage>
        <taxon>Eukaryota</taxon>
        <taxon>Metazoa</taxon>
        <taxon>Ecdysozoa</taxon>
        <taxon>Nematoda</taxon>
        <taxon>Chromadorea</taxon>
        <taxon>Rhabditida</taxon>
        <taxon>Tylenchina</taxon>
        <taxon>Tylenchomorpha</taxon>
        <taxon>Tylenchoidea</taxon>
        <taxon>Meloidogynidae</taxon>
        <taxon>Meloidogyninae</taxon>
        <taxon>Meloidogyne</taxon>
        <taxon>Meloidogyne incognita group</taxon>
    </lineage>
</organism>
<dbReference type="GO" id="GO:0008190">
    <property type="term" value="F:eukaryotic initiation factor 4E binding"/>
    <property type="evidence" value="ECO:0007669"/>
    <property type="project" value="InterPro"/>
</dbReference>
<dbReference type="Gene3D" id="3.30.1370.10">
    <property type="entry name" value="K Homology domain, type 1"/>
    <property type="match status" value="1"/>
</dbReference>
<dbReference type="InterPro" id="IPR040160">
    <property type="entry name" value="Mxt"/>
</dbReference>
<feature type="domain" description="K Homology" evidence="2">
    <location>
        <begin position="2"/>
        <end position="51"/>
    </location>
</feature>
<dbReference type="GO" id="GO:0003723">
    <property type="term" value="F:RNA binding"/>
    <property type="evidence" value="ECO:0007669"/>
    <property type="project" value="UniProtKB-UniRule"/>
</dbReference>
<evidence type="ECO:0000256" key="1">
    <source>
        <dbReference type="PROSITE-ProRule" id="PRU00117"/>
    </source>
</evidence>
<dbReference type="PANTHER" id="PTHR20849:SF2">
    <property type="entry name" value="EUKARYOTIC TRANSLATION INITIATION FACTOR 4E-BINDING PROTEIN MEXTLI"/>
    <property type="match status" value="1"/>
</dbReference>
<dbReference type="GO" id="GO:0045727">
    <property type="term" value="P:positive regulation of translation"/>
    <property type="evidence" value="ECO:0007669"/>
    <property type="project" value="InterPro"/>
</dbReference>
<protein>
    <submittedName>
        <fullName evidence="4">K Homology domain-containing protein</fullName>
    </submittedName>
</protein>
<accession>A0A915NE61</accession>
<dbReference type="PROSITE" id="PS50084">
    <property type="entry name" value="KH_TYPE_1"/>
    <property type="match status" value="1"/>
</dbReference>
<dbReference type="GO" id="GO:0005737">
    <property type="term" value="C:cytoplasm"/>
    <property type="evidence" value="ECO:0007669"/>
    <property type="project" value="TreeGrafter"/>
</dbReference>
<dbReference type="AlphaFoldDB" id="A0A915NE61"/>
<dbReference type="GO" id="GO:0003743">
    <property type="term" value="F:translation initiation factor activity"/>
    <property type="evidence" value="ECO:0007669"/>
    <property type="project" value="TreeGrafter"/>
</dbReference>
<keyword evidence="1" id="KW-0694">RNA-binding</keyword>
<evidence type="ECO:0000313" key="4">
    <source>
        <dbReference type="WBParaSite" id="scaffold9392_cov149.g13907"/>
    </source>
</evidence>
<proteinExistence type="predicted"/>
<dbReference type="SUPFAM" id="SSF54791">
    <property type="entry name" value="Eukaryotic type KH-domain (KH-domain type I)"/>
    <property type="match status" value="1"/>
</dbReference>
<sequence length="199" mass="22330">MGVKGRRVALIEELSNTVISFQKVDPKCQSRQLTIIAEAQNAIENAKSLIAETIERNISPNRKAFKHEEDKIISIPPGDKKNKMINKEQFKIIRENEGSLKIASNDAALLNLAQEAVNECLKQISVKAITTYKSPQNQLVLEGEEIKSSSETTLSNKKSKYVYDRDAMMEIRKMVQNSPSILAEASQQLLNKDLDILCL</sequence>
<evidence type="ECO:0000313" key="3">
    <source>
        <dbReference type="Proteomes" id="UP000887561"/>
    </source>
</evidence>
<dbReference type="InterPro" id="IPR004088">
    <property type="entry name" value="KH_dom_type_1"/>
</dbReference>
<dbReference type="InterPro" id="IPR036612">
    <property type="entry name" value="KH_dom_type_1_sf"/>
</dbReference>